<reference evidence="1 2" key="1">
    <citation type="submission" date="2020-08" db="EMBL/GenBank/DDBJ databases">
        <title>Genomic Encyclopedia of Type Strains, Phase IV (KMG-IV): sequencing the most valuable type-strain genomes for metagenomic binning, comparative biology and taxonomic classification.</title>
        <authorList>
            <person name="Goeker M."/>
        </authorList>
    </citation>
    <scope>NUCLEOTIDE SEQUENCE [LARGE SCALE GENOMIC DNA]</scope>
    <source>
        <strain evidence="1 2">DSM 23958</strain>
    </source>
</reference>
<comment type="caution">
    <text evidence="1">The sequence shown here is derived from an EMBL/GenBank/DDBJ whole genome shotgun (WGS) entry which is preliminary data.</text>
</comment>
<evidence type="ECO:0000313" key="1">
    <source>
        <dbReference type="EMBL" id="MBB5205770.1"/>
    </source>
</evidence>
<sequence>MTEIHDLVPHRGTMSWLSRVIEVGPEHLVAEADIGPDHLLLRDGRLSAATGVEFMAQTVAAWAGVQRRAQGGQPLIGFLLGTRRYQCSRSHFALGSTLRIEVRRSFQAENGLSQFEARIAIEGEAVASANLNVFGPDDPEAFLAGHAL</sequence>
<protein>
    <submittedName>
        <fullName evidence="1">Putative hotdog family 3-hydroxylacyl-ACP dehydratase</fullName>
    </submittedName>
</protein>
<dbReference type="OrthoDB" id="9800188at2"/>
<dbReference type="PIRSF" id="PIRSF020565">
    <property type="entry name" value="3Ho_Ac_ACP_DH_prd"/>
    <property type="match status" value="1"/>
</dbReference>
<proteinExistence type="predicted"/>
<dbReference type="Proteomes" id="UP000554837">
    <property type="component" value="Unassembled WGS sequence"/>
</dbReference>
<dbReference type="InterPro" id="IPR016776">
    <property type="entry name" value="ApeP-like_dehydratase"/>
</dbReference>
<keyword evidence="2" id="KW-1185">Reference proteome</keyword>
<gene>
    <name evidence="1" type="ORF">HNQ51_003097</name>
</gene>
<dbReference type="AlphaFoldDB" id="A0A840SBP8"/>
<name>A0A840SBP8_9BURK</name>
<organism evidence="1 2">
    <name type="scientific">Inhella inkyongensis</name>
    <dbReference type="NCBI Taxonomy" id="392593"/>
    <lineage>
        <taxon>Bacteria</taxon>
        <taxon>Pseudomonadati</taxon>
        <taxon>Pseudomonadota</taxon>
        <taxon>Betaproteobacteria</taxon>
        <taxon>Burkholderiales</taxon>
        <taxon>Sphaerotilaceae</taxon>
        <taxon>Inhella</taxon>
    </lineage>
</organism>
<dbReference type="Gene3D" id="3.10.129.10">
    <property type="entry name" value="Hotdog Thioesterase"/>
    <property type="match status" value="1"/>
</dbReference>
<dbReference type="RefSeq" id="WP_138855285.1">
    <property type="nucleotide sequence ID" value="NZ_CP040709.1"/>
</dbReference>
<dbReference type="InterPro" id="IPR029069">
    <property type="entry name" value="HotDog_dom_sf"/>
</dbReference>
<dbReference type="Pfam" id="PF22817">
    <property type="entry name" value="ApeP-like"/>
    <property type="match status" value="1"/>
</dbReference>
<dbReference type="EMBL" id="JACHHO010000005">
    <property type="protein sequence ID" value="MBB5205770.1"/>
    <property type="molecule type" value="Genomic_DNA"/>
</dbReference>
<dbReference type="SUPFAM" id="SSF54637">
    <property type="entry name" value="Thioesterase/thiol ester dehydrase-isomerase"/>
    <property type="match status" value="1"/>
</dbReference>
<accession>A0A840SBP8</accession>
<evidence type="ECO:0000313" key="2">
    <source>
        <dbReference type="Proteomes" id="UP000554837"/>
    </source>
</evidence>